<dbReference type="AlphaFoldDB" id="A0A286UKA1"/>
<keyword evidence="2" id="KW-1185">Reference proteome</keyword>
<gene>
    <name evidence="1" type="ORF">PNOK_0498000</name>
</gene>
<reference evidence="1 2" key="1">
    <citation type="journal article" date="2017" name="Mol. Ecol.">
        <title>Comparative and population genomic landscape of Phellinus noxius: A hypervariable fungus causing root rot in trees.</title>
        <authorList>
            <person name="Chung C.L."/>
            <person name="Lee T.J."/>
            <person name="Akiba M."/>
            <person name="Lee H.H."/>
            <person name="Kuo T.H."/>
            <person name="Liu D."/>
            <person name="Ke H.M."/>
            <person name="Yokoi T."/>
            <person name="Roa M.B."/>
            <person name="Lu M.J."/>
            <person name="Chang Y.Y."/>
            <person name="Ann P.J."/>
            <person name="Tsai J.N."/>
            <person name="Chen C.Y."/>
            <person name="Tzean S.S."/>
            <person name="Ota Y."/>
            <person name="Hattori T."/>
            <person name="Sahashi N."/>
            <person name="Liou R.F."/>
            <person name="Kikuchi T."/>
            <person name="Tsai I.J."/>
        </authorList>
    </citation>
    <scope>NUCLEOTIDE SEQUENCE [LARGE SCALE GENOMIC DNA]</scope>
    <source>
        <strain evidence="1 2">FFPRI411160</strain>
    </source>
</reference>
<evidence type="ECO:0000313" key="1">
    <source>
        <dbReference type="EMBL" id="PAV20046.1"/>
    </source>
</evidence>
<sequence length="107" mass="11973">MLVGLKMTFYSWNYNVTMGKTCPIIRNRVKLHSDLPSKHLMALPIRYQLPIWVGFNSPPRRPVKPGKATSFDGNDIVTKSLNFLLPFSSEADTASILPVDLINILGS</sequence>
<comment type="caution">
    <text evidence="1">The sequence shown here is derived from an EMBL/GenBank/DDBJ whole genome shotgun (WGS) entry which is preliminary data.</text>
</comment>
<proteinExistence type="predicted"/>
<dbReference type="Proteomes" id="UP000217199">
    <property type="component" value="Unassembled WGS sequence"/>
</dbReference>
<dbReference type="InParanoid" id="A0A286UKA1"/>
<protein>
    <submittedName>
        <fullName evidence="1">Uncharacterized protein</fullName>
    </submittedName>
</protein>
<dbReference type="EMBL" id="NBII01000004">
    <property type="protein sequence ID" value="PAV20046.1"/>
    <property type="molecule type" value="Genomic_DNA"/>
</dbReference>
<accession>A0A286UKA1</accession>
<organism evidence="1 2">
    <name type="scientific">Pyrrhoderma noxium</name>
    <dbReference type="NCBI Taxonomy" id="2282107"/>
    <lineage>
        <taxon>Eukaryota</taxon>
        <taxon>Fungi</taxon>
        <taxon>Dikarya</taxon>
        <taxon>Basidiomycota</taxon>
        <taxon>Agaricomycotina</taxon>
        <taxon>Agaricomycetes</taxon>
        <taxon>Hymenochaetales</taxon>
        <taxon>Hymenochaetaceae</taxon>
        <taxon>Pyrrhoderma</taxon>
    </lineage>
</organism>
<evidence type="ECO:0000313" key="2">
    <source>
        <dbReference type="Proteomes" id="UP000217199"/>
    </source>
</evidence>
<name>A0A286UKA1_9AGAM</name>